<accession>A0A168A5N5</accession>
<keyword evidence="7" id="KW-1185">Reference proteome</keyword>
<evidence type="ECO:0000313" key="7">
    <source>
        <dbReference type="Proteomes" id="UP000242877"/>
    </source>
</evidence>
<dbReference type="VEuPathDB" id="FungiDB:AAP_02286"/>
<comment type="similarity">
    <text evidence="4">Belongs to the EMC2 family.</text>
</comment>
<comment type="function">
    <text evidence="4">Part of the endoplasmic reticulum membrane protein complex (EMC) that enables the energy-independent insertion into endoplasmic reticulum membranes of newly synthesized membrane proteins.</text>
</comment>
<protein>
    <recommendedName>
        <fullName evidence="4">ER membrane protein complex subunit 2</fullName>
    </recommendedName>
</protein>
<dbReference type="SUPFAM" id="SSF48452">
    <property type="entry name" value="TPR-like"/>
    <property type="match status" value="1"/>
</dbReference>
<evidence type="ECO:0000259" key="5">
    <source>
        <dbReference type="Pfam" id="PF22890"/>
    </source>
</evidence>
<feature type="domain" description="EMC2 TPR-like" evidence="5">
    <location>
        <begin position="108"/>
        <end position="201"/>
    </location>
</feature>
<dbReference type="InterPro" id="IPR011990">
    <property type="entry name" value="TPR-like_helical_dom_sf"/>
</dbReference>
<evidence type="ECO:0000256" key="2">
    <source>
        <dbReference type="ARBA" id="ARBA00022803"/>
    </source>
</evidence>
<dbReference type="InterPro" id="IPR019734">
    <property type="entry name" value="TPR_rpt"/>
</dbReference>
<keyword evidence="4" id="KW-0472">Membrane</keyword>
<dbReference type="PROSITE" id="PS50005">
    <property type="entry name" value="TPR"/>
    <property type="match status" value="1"/>
</dbReference>
<dbReference type="InterPro" id="IPR055217">
    <property type="entry name" value="TPR_EMC2"/>
</dbReference>
<keyword evidence="4" id="KW-0256">Endoplasmic reticulum</keyword>
<dbReference type="Gene3D" id="1.25.40.10">
    <property type="entry name" value="Tetratricopeptide repeat domain"/>
    <property type="match status" value="1"/>
</dbReference>
<evidence type="ECO:0000256" key="3">
    <source>
        <dbReference type="PROSITE-ProRule" id="PRU00339"/>
    </source>
</evidence>
<proteinExistence type="inferred from homology"/>
<keyword evidence="1" id="KW-0677">Repeat</keyword>
<dbReference type="EMBL" id="AZGZ01000008">
    <property type="protein sequence ID" value="KZZ93494.1"/>
    <property type="molecule type" value="Genomic_DNA"/>
</dbReference>
<evidence type="ECO:0000313" key="6">
    <source>
        <dbReference type="EMBL" id="KZZ93494.1"/>
    </source>
</evidence>
<dbReference type="OrthoDB" id="124397at2759"/>
<keyword evidence="2 3" id="KW-0802">TPR repeat</keyword>
<sequence length="325" mass="36207">MSAPLLNGFHTAWSSQDPRTALKLSQQAPAFLKSQPSKPLPFPSSLFFKSETPELWLSYEKLFLACLRTGDDASARECLKRLTDRFGANNYRILGLHGLYEEATAKNKADLERILGVYEETLEKNPVNVPIAKRRITLLRSLNRTDEAIKALVGLLEAFPTDAEGWVELSNLYRSQGLYSQAVFSLQEALLNAPNAWNLHARLGELLYTSANASDSDDTLRDLADSVRHFCRSIELCDDYIRGYCGLKMSTARLVDKTTSKTAAAARNDDVIPLRETLEQLNKLATNKLHEIVNKQTSKGGLAEDIESELIAAKQLLDQDGATKF</sequence>
<evidence type="ECO:0000256" key="4">
    <source>
        <dbReference type="RuleBase" id="RU367091"/>
    </source>
</evidence>
<reference evidence="6 7" key="1">
    <citation type="journal article" date="2016" name="Genome Biol. Evol.">
        <title>Divergent and convergent evolution of fungal pathogenicity.</title>
        <authorList>
            <person name="Shang Y."/>
            <person name="Xiao G."/>
            <person name="Zheng P."/>
            <person name="Cen K."/>
            <person name="Zhan S."/>
            <person name="Wang C."/>
        </authorList>
    </citation>
    <scope>NUCLEOTIDE SEQUENCE [LARGE SCALE GENOMIC DNA]</scope>
    <source>
        <strain evidence="6 7">ARSEF 7405</strain>
    </source>
</reference>
<comment type="subcellular location">
    <subcellularLocation>
        <location evidence="4">Endoplasmic reticulum membrane</location>
        <topology evidence="4">Peripheral membrane protein</topology>
        <orientation evidence="4">Cytoplasmic side</orientation>
    </subcellularLocation>
</comment>
<gene>
    <name evidence="6" type="ORF">AAP_02286</name>
</gene>
<dbReference type="PANTHER" id="PTHR12760">
    <property type="entry name" value="TETRATRICOPEPTIDE REPEAT PROTEIN"/>
    <property type="match status" value="1"/>
</dbReference>
<comment type="subunit">
    <text evidence="4">Component of the ER membrane protein complex (EMC).</text>
</comment>
<dbReference type="FunFam" id="1.25.40.10:FF:001208">
    <property type="entry name" value="Tetratricopeptide repeat domain-containing protein"/>
    <property type="match status" value="1"/>
</dbReference>
<comment type="caution">
    <text evidence="6">The sequence shown here is derived from an EMBL/GenBank/DDBJ whole genome shotgun (WGS) entry which is preliminary data.</text>
</comment>
<dbReference type="GO" id="GO:0072546">
    <property type="term" value="C:EMC complex"/>
    <property type="evidence" value="ECO:0007669"/>
    <property type="project" value="UniProtKB-UniRule"/>
</dbReference>
<organism evidence="6 7">
    <name type="scientific">Ascosphaera apis ARSEF 7405</name>
    <dbReference type="NCBI Taxonomy" id="392613"/>
    <lineage>
        <taxon>Eukaryota</taxon>
        <taxon>Fungi</taxon>
        <taxon>Dikarya</taxon>
        <taxon>Ascomycota</taxon>
        <taxon>Pezizomycotina</taxon>
        <taxon>Eurotiomycetes</taxon>
        <taxon>Eurotiomycetidae</taxon>
        <taxon>Onygenales</taxon>
        <taxon>Ascosphaeraceae</taxon>
        <taxon>Ascosphaera</taxon>
    </lineage>
</organism>
<dbReference type="Pfam" id="PF22890">
    <property type="entry name" value="TPR_EMC2"/>
    <property type="match status" value="1"/>
</dbReference>
<dbReference type="AlphaFoldDB" id="A0A168A5N5"/>
<dbReference type="InterPro" id="IPR039856">
    <property type="entry name" value="EMC2-like"/>
</dbReference>
<name>A0A168A5N5_9EURO</name>
<evidence type="ECO:0000256" key="1">
    <source>
        <dbReference type="ARBA" id="ARBA00022737"/>
    </source>
</evidence>
<dbReference type="Proteomes" id="UP000242877">
    <property type="component" value="Unassembled WGS sequence"/>
</dbReference>
<feature type="repeat" description="TPR" evidence="3">
    <location>
        <begin position="163"/>
        <end position="196"/>
    </location>
</feature>